<keyword evidence="1" id="KW-0472">Membrane</keyword>
<evidence type="ECO:0000256" key="1">
    <source>
        <dbReference type="SAM" id="Phobius"/>
    </source>
</evidence>
<evidence type="ECO:0000313" key="2">
    <source>
        <dbReference type="EMBL" id="RDY28204.1"/>
    </source>
</evidence>
<organism evidence="2 3">
    <name type="scientific">Romboutsia weinsteinii</name>
    <dbReference type="NCBI Taxonomy" id="2020949"/>
    <lineage>
        <taxon>Bacteria</taxon>
        <taxon>Bacillati</taxon>
        <taxon>Bacillota</taxon>
        <taxon>Clostridia</taxon>
        <taxon>Peptostreptococcales</taxon>
        <taxon>Peptostreptococcaceae</taxon>
        <taxon>Romboutsia</taxon>
    </lineage>
</organism>
<accession>A0A371J644</accession>
<keyword evidence="1" id="KW-1133">Transmembrane helix</keyword>
<dbReference type="AlphaFoldDB" id="A0A371J644"/>
<evidence type="ECO:0000313" key="3">
    <source>
        <dbReference type="Proteomes" id="UP000215694"/>
    </source>
</evidence>
<reference evidence="2 3" key="1">
    <citation type="journal article" date="2017" name="Genome Announc.">
        <title>Draft Genome Sequence of Romboutsia weinsteinii sp. nov. Strain CCRI-19649(T) Isolated from Surface Water.</title>
        <authorList>
            <person name="Maheux A.F."/>
            <person name="Boudreau D.K."/>
            <person name="Berube E."/>
            <person name="Boissinot M."/>
            <person name="Cantin P."/>
            <person name="Raymond F."/>
            <person name="Corbeil J."/>
            <person name="Omar R.F."/>
            <person name="Bergeron M.G."/>
        </authorList>
    </citation>
    <scope>NUCLEOTIDE SEQUENCE [LARGE SCALE GENOMIC DNA]</scope>
    <source>
        <strain evidence="2 3">CCRI-19649</strain>
    </source>
</reference>
<feature type="transmembrane region" description="Helical" evidence="1">
    <location>
        <begin position="60"/>
        <end position="77"/>
    </location>
</feature>
<dbReference type="EMBL" id="NOJY02000008">
    <property type="protein sequence ID" value="RDY28204.1"/>
    <property type="molecule type" value="Genomic_DNA"/>
</dbReference>
<comment type="caution">
    <text evidence="2">The sequence shown here is derived from an EMBL/GenBank/DDBJ whole genome shotgun (WGS) entry which is preliminary data.</text>
</comment>
<name>A0A371J644_9FIRM</name>
<sequence length="88" mass="9860">MSKITEEKNITKIAIWGIGGFIASWAVSRLAVTCIDEIFISKFNYSLFENNSGYNTTANFIMFVLVVSMIIISISVCKNINNNKELSE</sequence>
<dbReference type="Proteomes" id="UP000215694">
    <property type="component" value="Unassembled WGS sequence"/>
</dbReference>
<keyword evidence="1" id="KW-0812">Transmembrane</keyword>
<gene>
    <name evidence="2" type="ORF">CHL78_006345</name>
</gene>
<dbReference type="RefSeq" id="WP_116041278.1">
    <property type="nucleotide sequence ID" value="NZ_NOJY02000008.1"/>
</dbReference>
<keyword evidence="3" id="KW-1185">Reference proteome</keyword>
<protein>
    <submittedName>
        <fullName evidence="2">Uncharacterized protein</fullName>
    </submittedName>
</protein>
<feature type="transmembrane region" description="Helical" evidence="1">
    <location>
        <begin position="13"/>
        <end position="40"/>
    </location>
</feature>
<proteinExistence type="predicted"/>